<protein>
    <recommendedName>
        <fullName evidence="1">HTH cro/C1-type domain-containing protein</fullName>
    </recommendedName>
</protein>
<dbReference type="PANTHER" id="PTHR40455">
    <property type="entry name" value="ANTITOXIN HIGA"/>
    <property type="match status" value="1"/>
</dbReference>
<gene>
    <name evidence="2" type="ORF">CSF007_0740</name>
</gene>
<evidence type="ECO:0000259" key="1">
    <source>
        <dbReference type="PROSITE" id="PS50943"/>
    </source>
</evidence>
<dbReference type="GeneID" id="99615879"/>
<evidence type="ECO:0000313" key="2">
    <source>
        <dbReference type="EMBL" id="CEK25942.1"/>
    </source>
</evidence>
<reference evidence="2" key="1">
    <citation type="journal article" date="2015" name="Genome Announc.">
        <title>Complete Genome Sequence of Yersinia ruckeri Strain CSF007-82, Etiologic Agent of Red Mouth Disease in Salmonid Fish.</title>
        <authorList>
            <person name="Nelson M.C."/>
            <person name="LaPatra S.E."/>
            <person name="Welch T.J."/>
            <person name="Graf J."/>
        </authorList>
    </citation>
    <scope>NUCLEOTIDE SEQUENCE</scope>
    <source>
        <strain evidence="2">CSF007-82</strain>
    </source>
</reference>
<dbReference type="Gene3D" id="1.10.260.40">
    <property type="entry name" value="lambda repressor-like DNA-binding domains"/>
    <property type="match status" value="1"/>
</dbReference>
<dbReference type="RefSeq" id="WP_004723229.1">
    <property type="nucleotide sequence ID" value="NZ_CCYO01000011.1"/>
</dbReference>
<sequence>MDQHGLNQRSFKEEIGARSLVSMILKGERKLTLDHMKALSKSFGLPVSAFIYDNI</sequence>
<dbReference type="Pfam" id="PF01381">
    <property type="entry name" value="HTH_3"/>
    <property type="match status" value="1"/>
</dbReference>
<feature type="domain" description="HTH cro/C1-type" evidence="1">
    <location>
        <begin position="3"/>
        <end position="50"/>
    </location>
</feature>
<accession>A0A0A8V846</accession>
<dbReference type="InterPro" id="IPR001387">
    <property type="entry name" value="Cro/C1-type_HTH"/>
</dbReference>
<dbReference type="PROSITE" id="PS50943">
    <property type="entry name" value="HTH_CROC1"/>
    <property type="match status" value="1"/>
</dbReference>
<name>A0A0A8V846_YERRU</name>
<dbReference type="GO" id="GO:0006355">
    <property type="term" value="P:regulation of DNA-templated transcription"/>
    <property type="evidence" value="ECO:0007669"/>
    <property type="project" value="InterPro"/>
</dbReference>
<dbReference type="InterPro" id="IPR039060">
    <property type="entry name" value="Antitox_HigA"/>
</dbReference>
<dbReference type="PANTHER" id="PTHR40455:SF1">
    <property type="entry name" value="ANTITOXIN HIGA"/>
    <property type="match status" value="1"/>
</dbReference>
<dbReference type="InterPro" id="IPR010982">
    <property type="entry name" value="Lambda_DNA-bd_dom_sf"/>
</dbReference>
<dbReference type="EMBL" id="LN681231">
    <property type="protein sequence ID" value="CEK25942.1"/>
    <property type="molecule type" value="Genomic_DNA"/>
</dbReference>
<dbReference type="SUPFAM" id="SSF47413">
    <property type="entry name" value="lambda repressor-like DNA-binding domains"/>
    <property type="match status" value="1"/>
</dbReference>
<dbReference type="AlphaFoldDB" id="A0A0A8V846"/>
<dbReference type="GO" id="GO:0001046">
    <property type="term" value="F:core promoter sequence-specific DNA binding"/>
    <property type="evidence" value="ECO:0007669"/>
    <property type="project" value="TreeGrafter"/>
</dbReference>
<proteinExistence type="predicted"/>
<organism evidence="2">
    <name type="scientific">Yersinia ruckeri</name>
    <dbReference type="NCBI Taxonomy" id="29486"/>
    <lineage>
        <taxon>Bacteria</taxon>
        <taxon>Pseudomonadati</taxon>
        <taxon>Pseudomonadota</taxon>
        <taxon>Gammaproteobacteria</taxon>
        <taxon>Enterobacterales</taxon>
        <taxon>Yersiniaceae</taxon>
        <taxon>Yersinia</taxon>
    </lineage>
</organism>